<dbReference type="Gene3D" id="3.40.50.450">
    <property type="match status" value="1"/>
</dbReference>
<feature type="active site" description="Proton acceptor" evidence="6">
    <location>
        <position position="138"/>
    </location>
</feature>
<dbReference type="EMBL" id="PUFN01000012">
    <property type="protein sequence ID" value="TDG73014.1"/>
    <property type="molecule type" value="Genomic_DNA"/>
</dbReference>
<dbReference type="GO" id="GO:0003872">
    <property type="term" value="F:6-phosphofructokinase activity"/>
    <property type="evidence" value="ECO:0007669"/>
    <property type="project" value="UniProtKB-UniRule"/>
</dbReference>
<keyword evidence="6" id="KW-0324">Glycolysis</keyword>
<comment type="similarity">
    <text evidence="6">Belongs to the phosphofructokinase type A (PFKA) family. PPi-dependent PFK group II subfamily. Clade 'B2' sub-subfamily.</text>
</comment>
<evidence type="ECO:0000256" key="3">
    <source>
        <dbReference type="ARBA" id="ARBA00022723"/>
    </source>
</evidence>
<sequence length="390" mass="43177">MKNNLLVIHGGGPTVVLNSSLYGVVIESQKHKDIIDKIYGSKNGVEGLLKDDFIDLGNKTSKEIDSLLTSPGTAIGSSRYPLNDDDYEKMVDHLIKNNIKYVLMSGGNGTMGTCGNLSKLCQKRNVDIKVIGIPKTMDNDINIIDHAPGYLSAAKYIIQTTREIAADIHSLPIHVCIIEVMGRNAGWLAASSYCSSNGDSLQPDLIYVPECAFDEEKFLKDVKAIYDKKGYATVVVSEGLKNKNGDPIVPEIFRQGRSVYYGEVGNYLANEVIKKLGIKARNEKPGLAGRSSIYLQSDVDRKEAVEVGKRAVMAVINEQTDKMVGIFREVNNGEYSAKYDLVNLDDVMMTERKLPSKFINEDKNGITSDFAKWLNPMLLKTDYFPIVNFN</sequence>
<dbReference type="InterPro" id="IPR035966">
    <property type="entry name" value="PKF_sf"/>
</dbReference>
<dbReference type="GO" id="GO:0047334">
    <property type="term" value="F:diphosphate-fructose-6-phosphate 1-phosphotransferase activity"/>
    <property type="evidence" value="ECO:0007669"/>
    <property type="project" value="UniProtKB-EC"/>
</dbReference>
<dbReference type="UniPathway" id="UPA00109">
    <property type="reaction ID" value="UER00182"/>
</dbReference>
<dbReference type="InterPro" id="IPR050929">
    <property type="entry name" value="PFKA"/>
</dbReference>
<keyword evidence="4 6" id="KW-0418">Kinase</keyword>
<dbReference type="PIRSF" id="PIRSF036483">
    <property type="entry name" value="PFK_XF0274"/>
    <property type="match status" value="1"/>
</dbReference>
<feature type="binding site" evidence="6">
    <location>
        <begin position="136"/>
        <end position="138"/>
    </location>
    <ligand>
        <name>substrate</name>
    </ligand>
</feature>
<dbReference type="OrthoDB" id="9802503at2"/>
<dbReference type="InterPro" id="IPR011404">
    <property type="entry name" value="PPi-PFK"/>
</dbReference>
<keyword evidence="9" id="KW-1185">Reference proteome</keyword>
<dbReference type="Pfam" id="PF00365">
    <property type="entry name" value="PFK"/>
    <property type="match status" value="1"/>
</dbReference>
<dbReference type="GO" id="GO:0006002">
    <property type="term" value="P:fructose 6-phosphate metabolic process"/>
    <property type="evidence" value="ECO:0007669"/>
    <property type="project" value="InterPro"/>
</dbReference>
<comment type="caution">
    <text evidence="8">The sequence shown here is derived from an EMBL/GenBank/DDBJ whole genome shotgun (WGS) entry which is preliminary data.</text>
</comment>
<evidence type="ECO:0000256" key="5">
    <source>
        <dbReference type="ARBA" id="ARBA00022842"/>
    </source>
</evidence>
<comment type="function">
    <text evidence="6">Catalyzes the phosphorylation of D-fructose 6-phosphate, the first committing step of glycolysis. Uses inorganic phosphate (PPi) as phosphoryl donor instead of ATP like common ATP-dependent phosphofructokinases (ATP-PFKs), which renders the reaction reversible, and can thus function both in glycolysis and gluconeogenesis. Consistently, PPi-PFK can replace the enzymes of both the forward (ATP-PFK) and reverse (fructose-bisphosphatase (FBPase)) reactions.</text>
</comment>
<comment type="activity regulation">
    <text evidence="6">Non-allosteric.</text>
</comment>
<dbReference type="GO" id="GO:0005737">
    <property type="term" value="C:cytoplasm"/>
    <property type="evidence" value="ECO:0007669"/>
    <property type="project" value="UniProtKB-SubCell"/>
</dbReference>
<protein>
    <recommendedName>
        <fullName evidence="6">Pyrophosphate--fructose 6-phosphate 1-phosphotransferase</fullName>
        <ecNumber evidence="6">2.7.1.90</ecNumber>
    </recommendedName>
    <alternativeName>
        <fullName evidence="6">6-phosphofructokinase, pyrophosphate dependent</fullName>
    </alternativeName>
    <alternativeName>
        <fullName evidence="6">PPi-dependent phosphofructokinase</fullName>
        <shortName evidence="6">PPi-PFK</shortName>
    </alternativeName>
    <alternativeName>
        <fullName evidence="6">Pyrophosphate-dependent 6-phosphofructose-1-kinase</fullName>
    </alternativeName>
</protein>
<proteinExistence type="inferred from homology"/>
<dbReference type="InterPro" id="IPR022953">
    <property type="entry name" value="ATP_PFK"/>
</dbReference>
<dbReference type="PRINTS" id="PR00476">
    <property type="entry name" value="PHFRCTKINASE"/>
</dbReference>
<comment type="subcellular location">
    <subcellularLocation>
        <location evidence="6">Cytoplasm</location>
    </subcellularLocation>
</comment>
<keyword evidence="2 6" id="KW-0808">Transferase</keyword>
<keyword evidence="5 6" id="KW-0460">Magnesium</keyword>
<feature type="binding site" evidence="6">
    <location>
        <position position="238"/>
    </location>
    <ligand>
        <name>substrate</name>
    </ligand>
</feature>
<feature type="domain" description="Phosphofructokinase" evidence="7">
    <location>
        <begin position="5"/>
        <end position="314"/>
    </location>
</feature>
<comment type="subunit">
    <text evidence="6">Homodimer.</text>
</comment>
<evidence type="ECO:0000256" key="6">
    <source>
        <dbReference type="HAMAP-Rule" id="MF_01978"/>
    </source>
</evidence>
<dbReference type="PANTHER" id="PTHR45770">
    <property type="entry name" value="ATP-DEPENDENT 6-PHOSPHOFRUCTOKINASE 1"/>
    <property type="match status" value="1"/>
</dbReference>
<name>A0A4R5NG25_9LACO</name>
<feature type="binding site" evidence="6">
    <location>
        <position position="12"/>
    </location>
    <ligand>
        <name>diphosphate</name>
        <dbReference type="ChEBI" id="CHEBI:33019"/>
    </ligand>
</feature>
<keyword evidence="6" id="KW-0963">Cytoplasm</keyword>
<evidence type="ECO:0000313" key="8">
    <source>
        <dbReference type="EMBL" id="TDG73014.1"/>
    </source>
</evidence>
<dbReference type="RefSeq" id="WP_010019039.1">
    <property type="nucleotide sequence ID" value="NZ_PUFN01000012.1"/>
</dbReference>
<evidence type="ECO:0000313" key="9">
    <source>
        <dbReference type="Proteomes" id="UP000295257"/>
    </source>
</evidence>
<evidence type="ECO:0000256" key="2">
    <source>
        <dbReference type="ARBA" id="ARBA00022679"/>
    </source>
</evidence>
<accession>A0A4R5NG25</accession>
<dbReference type="Proteomes" id="UP000295257">
    <property type="component" value="Unassembled WGS sequence"/>
</dbReference>
<evidence type="ECO:0000256" key="4">
    <source>
        <dbReference type="ARBA" id="ARBA00022777"/>
    </source>
</evidence>
<dbReference type="HAMAP" id="MF_01978">
    <property type="entry name" value="Phosphofructokinase_II_B2"/>
    <property type="match status" value="1"/>
</dbReference>
<feature type="binding site" evidence="6">
    <location>
        <begin position="181"/>
        <end position="183"/>
    </location>
    <ligand>
        <name>substrate</name>
    </ligand>
</feature>
<comment type="caution">
    <text evidence="6">Lacks conserved residue(s) required for the propagation of feature annotation.</text>
</comment>
<dbReference type="GO" id="GO:0046872">
    <property type="term" value="F:metal ion binding"/>
    <property type="evidence" value="ECO:0007669"/>
    <property type="project" value="UniProtKB-KW"/>
</dbReference>
<dbReference type="AlphaFoldDB" id="A0A4R5NG25"/>
<dbReference type="Gene3D" id="3.40.50.460">
    <property type="entry name" value="Phosphofructokinase domain"/>
    <property type="match status" value="1"/>
</dbReference>
<feature type="binding site" evidence="6">
    <location>
        <position position="108"/>
    </location>
    <ligand>
        <name>Mg(2+)</name>
        <dbReference type="ChEBI" id="CHEBI:18420"/>
        <note>catalytic</note>
    </ligand>
</feature>
<comment type="cofactor">
    <cofactor evidence="1 6">
        <name>Mg(2+)</name>
        <dbReference type="ChEBI" id="CHEBI:18420"/>
    </cofactor>
</comment>
<gene>
    <name evidence="6" type="primary">pfp</name>
    <name evidence="8" type="ORF">C5L30_000401</name>
</gene>
<reference evidence="8 9" key="1">
    <citation type="journal article" date="2019" name="Appl. Microbiol. Biotechnol.">
        <title>Uncovering carbohydrate metabolism through a genotype-phenotype association study of 56 lactic acid bacteria genomes.</title>
        <authorList>
            <person name="Buron-Moles G."/>
            <person name="Chailyan A."/>
            <person name="Dolejs I."/>
            <person name="Forster J."/>
            <person name="Miks M.H."/>
        </authorList>
    </citation>
    <scope>NUCLEOTIDE SEQUENCE [LARGE SCALE GENOMIC DNA]</scope>
    <source>
        <strain evidence="8 9">ATCC 29644</strain>
    </source>
</reference>
<comment type="catalytic activity">
    <reaction evidence="6">
        <text>beta-D-fructose 6-phosphate + diphosphate = beta-D-fructose 1,6-bisphosphate + phosphate + H(+)</text>
        <dbReference type="Rhea" id="RHEA:13613"/>
        <dbReference type="ChEBI" id="CHEBI:15378"/>
        <dbReference type="ChEBI" id="CHEBI:32966"/>
        <dbReference type="ChEBI" id="CHEBI:33019"/>
        <dbReference type="ChEBI" id="CHEBI:43474"/>
        <dbReference type="ChEBI" id="CHEBI:57634"/>
        <dbReference type="EC" id="2.7.1.90"/>
    </reaction>
</comment>
<comment type="pathway">
    <text evidence="6">Carbohydrate degradation; glycolysis; D-glyceraldehyde 3-phosphate and glycerone phosphate from D-glucose: step 3/4.</text>
</comment>
<keyword evidence="3 6" id="KW-0479">Metal-binding</keyword>
<evidence type="ECO:0000256" key="1">
    <source>
        <dbReference type="ARBA" id="ARBA00001946"/>
    </source>
</evidence>
<feature type="site" description="Important for catalytic activity; stabilizes the transition state when the phosphoryl donor is PPi" evidence="6">
    <location>
        <position position="135"/>
    </location>
</feature>
<organism evidence="8 9">
    <name type="scientific">Companilactobacillus farciminis</name>
    <dbReference type="NCBI Taxonomy" id="1612"/>
    <lineage>
        <taxon>Bacteria</taxon>
        <taxon>Bacillati</taxon>
        <taxon>Bacillota</taxon>
        <taxon>Bacilli</taxon>
        <taxon>Lactobacillales</taxon>
        <taxon>Lactobacillaceae</taxon>
        <taxon>Companilactobacillus</taxon>
    </lineage>
</organism>
<dbReference type="EC" id="2.7.1.90" evidence="6"/>
<dbReference type="SUPFAM" id="SSF53784">
    <property type="entry name" value="Phosphofructokinase"/>
    <property type="match status" value="1"/>
</dbReference>
<evidence type="ECO:0000259" key="7">
    <source>
        <dbReference type="Pfam" id="PF00365"/>
    </source>
</evidence>
<dbReference type="InterPro" id="IPR000023">
    <property type="entry name" value="Phosphofructokinase_dom"/>
</dbReference>
<dbReference type="NCBIfam" id="NF010675">
    <property type="entry name" value="PRK14072.1"/>
    <property type="match status" value="1"/>
</dbReference>